<evidence type="ECO:0000313" key="1">
    <source>
        <dbReference type="EMBL" id="QQK44898.1"/>
    </source>
</evidence>
<reference evidence="1 2" key="1">
    <citation type="submission" date="2020-08" db="EMBL/GenBank/DDBJ databases">
        <title>The completed genome sequence of the pathogenic ascomycete fungus Penicillium digitatum.</title>
        <authorList>
            <person name="Wang M."/>
        </authorList>
    </citation>
    <scope>NUCLEOTIDE SEQUENCE [LARGE SCALE GENOMIC DNA]</scope>
    <source>
        <strain evidence="1 2">PdW03</strain>
    </source>
</reference>
<dbReference type="AlphaFoldDB" id="A0A7T6XP86"/>
<sequence length="83" mass="9523">MGCETGCETGCELITERNRDRLYKRIFQSNCLNSDLMTKRALLNPDIADRVFHVADESVRKKFGGRSKFRRCGILGIGYKESF</sequence>
<dbReference type="GeneID" id="90953130"/>
<protein>
    <submittedName>
        <fullName evidence="1">Uncharacterized protein</fullName>
    </submittedName>
</protein>
<dbReference type="EMBL" id="CP060776">
    <property type="protein sequence ID" value="QQK44898.1"/>
    <property type="molecule type" value="Genomic_DNA"/>
</dbReference>
<evidence type="ECO:0000313" key="2">
    <source>
        <dbReference type="Proteomes" id="UP000595662"/>
    </source>
</evidence>
<dbReference type="RefSeq" id="XP_065957150.1">
    <property type="nucleotide sequence ID" value="XM_066102067.1"/>
</dbReference>
<proteinExistence type="predicted"/>
<gene>
    <name evidence="1" type="ORF">Pdw03_8799</name>
</gene>
<dbReference type="Proteomes" id="UP000595662">
    <property type="component" value="Chromosome 3"/>
</dbReference>
<organism evidence="1 2">
    <name type="scientific">Penicillium digitatum</name>
    <name type="common">Green mold</name>
    <dbReference type="NCBI Taxonomy" id="36651"/>
    <lineage>
        <taxon>Eukaryota</taxon>
        <taxon>Fungi</taxon>
        <taxon>Dikarya</taxon>
        <taxon>Ascomycota</taxon>
        <taxon>Pezizomycotina</taxon>
        <taxon>Eurotiomycetes</taxon>
        <taxon>Eurotiomycetidae</taxon>
        <taxon>Eurotiales</taxon>
        <taxon>Aspergillaceae</taxon>
        <taxon>Penicillium</taxon>
    </lineage>
</organism>
<name>A0A7T6XP86_PENDI</name>
<accession>A0A7T6XP86</accession>